<dbReference type="Gene3D" id="1.10.10.10">
    <property type="entry name" value="Winged helix-like DNA-binding domain superfamily/Winged helix DNA-binding domain"/>
    <property type="match status" value="1"/>
</dbReference>
<keyword evidence="2" id="KW-0238">DNA-binding</keyword>
<name>A0A3E0VK86_9MICO</name>
<dbReference type="AlphaFoldDB" id="A0A3E0VK86"/>
<feature type="domain" description="HTH gntR-type" evidence="4">
    <location>
        <begin position="32"/>
        <end position="102"/>
    </location>
</feature>
<dbReference type="PANTHER" id="PTHR43537:SF5">
    <property type="entry name" value="UXU OPERON TRANSCRIPTIONAL REGULATOR"/>
    <property type="match status" value="1"/>
</dbReference>
<dbReference type="Proteomes" id="UP000256486">
    <property type="component" value="Unassembled WGS sequence"/>
</dbReference>
<dbReference type="InterPro" id="IPR000524">
    <property type="entry name" value="Tscrpt_reg_HTH_GntR"/>
</dbReference>
<sequence length="252" mass="27135">MAGSLGVRVLRRDWGHSMAEVRGVSLGPIQVPRASDVLATTLREQILSGQFAQGEALPSERELIEYTQMSRTTVREALRMLESQGFVEMRTGRSGGPFARRPGSQAVEQSVRFAIQGEQTSETRLRETRQGVEPACAGLAAKYRTDEDLVRIDAATAAVDVAAASGSAEAFVLAKLEWHLAVSVASHNSLLIGFFKALATSIHEMADAGTLTDDLIAQTAAHHGPVVEAIRAQDVAAAESFMRSHIMADRHT</sequence>
<dbReference type="CDD" id="cd07377">
    <property type="entry name" value="WHTH_GntR"/>
    <property type="match status" value="1"/>
</dbReference>
<keyword evidence="1" id="KW-0805">Transcription regulation</keyword>
<dbReference type="GO" id="GO:0003677">
    <property type="term" value="F:DNA binding"/>
    <property type="evidence" value="ECO:0007669"/>
    <property type="project" value="UniProtKB-KW"/>
</dbReference>
<dbReference type="InterPro" id="IPR036390">
    <property type="entry name" value="WH_DNA-bd_sf"/>
</dbReference>
<dbReference type="SMART" id="SM00345">
    <property type="entry name" value="HTH_GNTR"/>
    <property type="match status" value="1"/>
</dbReference>
<evidence type="ECO:0000313" key="5">
    <source>
        <dbReference type="EMBL" id="RFA10382.1"/>
    </source>
</evidence>
<keyword evidence="6" id="KW-1185">Reference proteome</keyword>
<dbReference type="EMBL" id="NBWZ01000001">
    <property type="protein sequence ID" value="RFA10382.1"/>
    <property type="molecule type" value="Genomic_DNA"/>
</dbReference>
<dbReference type="InterPro" id="IPR036388">
    <property type="entry name" value="WH-like_DNA-bd_sf"/>
</dbReference>
<protein>
    <recommendedName>
        <fullName evidence="4">HTH gntR-type domain-containing protein</fullName>
    </recommendedName>
</protein>
<dbReference type="Pfam" id="PF07729">
    <property type="entry name" value="FCD"/>
    <property type="match status" value="1"/>
</dbReference>
<dbReference type="OrthoDB" id="3567645at2"/>
<dbReference type="SUPFAM" id="SSF48008">
    <property type="entry name" value="GntR ligand-binding domain-like"/>
    <property type="match status" value="1"/>
</dbReference>
<evidence type="ECO:0000256" key="2">
    <source>
        <dbReference type="ARBA" id="ARBA00023125"/>
    </source>
</evidence>
<dbReference type="SUPFAM" id="SSF46785">
    <property type="entry name" value="Winged helix' DNA-binding domain"/>
    <property type="match status" value="1"/>
</dbReference>
<evidence type="ECO:0000259" key="4">
    <source>
        <dbReference type="PROSITE" id="PS50949"/>
    </source>
</evidence>
<evidence type="ECO:0000313" key="6">
    <source>
        <dbReference type="Proteomes" id="UP000256486"/>
    </source>
</evidence>
<dbReference type="PANTHER" id="PTHR43537">
    <property type="entry name" value="TRANSCRIPTIONAL REGULATOR, GNTR FAMILY"/>
    <property type="match status" value="1"/>
</dbReference>
<gene>
    <name evidence="5" type="ORF">B7R54_15090</name>
</gene>
<reference evidence="5 6" key="1">
    <citation type="submission" date="2017-04" db="EMBL/GenBank/DDBJ databases">
        <title>Comparative genome analysis of Subtercola boreus.</title>
        <authorList>
            <person name="Cho Y.-J."/>
            <person name="Cho A."/>
            <person name="Kim O.-S."/>
            <person name="Lee J.-I."/>
        </authorList>
    </citation>
    <scope>NUCLEOTIDE SEQUENCE [LARGE SCALE GENOMIC DNA]</scope>
    <source>
        <strain evidence="5 6">K300</strain>
    </source>
</reference>
<dbReference type="GO" id="GO:0003700">
    <property type="term" value="F:DNA-binding transcription factor activity"/>
    <property type="evidence" value="ECO:0007669"/>
    <property type="project" value="InterPro"/>
</dbReference>
<dbReference type="PROSITE" id="PS50949">
    <property type="entry name" value="HTH_GNTR"/>
    <property type="match status" value="1"/>
</dbReference>
<accession>A0A3E0VK86</accession>
<dbReference type="SMART" id="SM00895">
    <property type="entry name" value="FCD"/>
    <property type="match status" value="1"/>
</dbReference>
<dbReference type="Pfam" id="PF00392">
    <property type="entry name" value="GntR"/>
    <property type="match status" value="1"/>
</dbReference>
<evidence type="ECO:0000256" key="3">
    <source>
        <dbReference type="ARBA" id="ARBA00023163"/>
    </source>
</evidence>
<evidence type="ECO:0000256" key="1">
    <source>
        <dbReference type="ARBA" id="ARBA00023015"/>
    </source>
</evidence>
<dbReference type="InterPro" id="IPR011711">
    <property type="entry name" value="GntR_C"/>
</dbReference>
<dbReference type="PRINTS" id="PR00035">
    <property type="entry name" value="HTHGNTR"/>
</dbReference>
<proteinExistence type="predicted"/>
<keyword evidence="3" id="KW-0804">Transcription</keyword>
<organism evidence="5 6">
    <name type="scientific">Subtercola boreus</name>
    <dbReference type="NCBI Taxonomy" id="120213"/>
    <lineage>
        <taxon>Bacteria</taxon>
        <taxon>Bacillati</taxon>
        <taxon>Actinomycetota</taxon>
        <taxon>Actinomycetes</taxon>
        <taxon>Micrococcales</taxon>
        <taxon>Microbacteriaceae</taxon>
        <taxon>Subtercola</taxon>
    </lineage>
</organism>
<dbReference type="InterPro" id="IPR008920">
    <property type="entry name" value="TF_FadR/GntR_C"/>
</dbReference>
<dbReference type="Gene3D" id="1.20.120.530">
    <property type="entry name" value="GntR ligand-binding domain-like"/>
    <property type="match status" value="1"/>
</dbReference>
<comment type="caution">
    <text evidence="5">The sequence shown here is derived from an EMBL/GenBank/DDBJ whole genome shotgun (WGS) entry which is preliminary data.</text>
</comment>